<dbReference type="AlphaFoldDB" id="A0A7G9L4C9"/>
<feature type="domain" description="TIR" evidence="1">
    <location>
        <begin position="4"/>
        <end position="110"/>
    </location>
</feature>
<dbReference type="InterPro" id="IPR035897">
    <property type="entry name" value="Toll_tir_struct_dom_sf"/>
</dbReference>
<dbReference type="Pfam" id="PF13676">
    <property type="entry name" value="TIR_2"/>
    <property type="match status" value="1"/>
</dbReference>
<proteinExistence type="predicted"/>
<keyword evidence="3" id="KW-1185">Reference proteome</keyword>
<accession>A0A7G9L4C9</accession>
<gene>
    <name evidence="2" type="ORF">H8M03_03850</name>
</gene>
<dbReference type="InterPro" id="IPR019734">
    <property type="entry name" value="TPR_rpt"/>
</dbReference>
<dbReference type="Gene3D" id="3.40.50.10140">
    <property type="entry name" value="Toll/interleukin-1 receptor homology (TIR) domain"/>
    <property type="match status" value="1"/>
</dbReference>
<dbReference type="Proteomes" id="UP000515861">
    <property type="component" value="Chromosome"/>
</dbReference>
<dbReference type="Gene3D" id="3.40.50.10610">
    <property type="entry name" value="ABC-type transport auxiliary lipoprotein component"/>
    <property type="match status" value="1"/>
</dbReference>
<reference evidence="2 3" key="1">
    <citation type="submission" date="2020-08" db="EMBL/GenBank/DDBJ databases">
        <title>Sphingomonas sp. sand1-3 16S ribosomal RNA gene Genome sequencing and assembly.</title>
        <authorList>
            <person name="Kang M."/>
        </authorList>
    </citation>
    <scope>NUCLEOTIDE SEQUENCE [LARGE SCALE GENOMIC DNA]</scope>
    <source>
        <strain evidence="3">sand1-3</strain>
    </source>
</reference>
<sequence>MSDIFVSYKAEDRRRVKPLVEALEAAGYSVWWDEQIGGGAQWRQAIESELGTAKSVIVVWSKRSVGADGTFVQDEAARAQQRRVYVPVTIDKVSLPLGFGETQALPLTAWRGDHSDPRFQAVLSSVRRLAGESGAPSPPDRSSAIDRRTALIGGGAAVAAAAGVGGWALLRSSPASGSIAVLPFANLSKDPAQRYFSDGIAEELRSALARLAGLEVVGRTSSEAVRNDDAQAAARKLGVGNILTGSVRQSPSTIRVSAQLIDGRDGIERWSQSYDRPPGDEIEIQTDIAESVAQALSITLGARARDAITVGDTNDAEAQSLMFKAVEASKRGDDAALLQAIGLGEAAIRRDPRYAEAYANTAMFVNWFASTFAKDVAELDRNRLKAARLAERALQLAPNLPSGHRAIADINRVQLWVRPAIKGYRKAIELAPGEGEVMGDFAILLASMGGRDEPLRLVDRAIALDPLNPQVYIARLMVLISMDRFDEAIAFGKSIERDKPYLFIFPELLAYALVIKGRYDEARAYAEKTPASDYNRLVVEGAILGRTGRAAEAGPVIAQLTERYGDAASFQFGQLYAQLGDKDRAFAALYRAFEIRDSGLLRTKTDPFIDPLRDEPRYTALLLKLDFPSV</sequence>
<name>A0A7G9L4C9_9SPHN</name>
<protein>
    <submittedName>
        <fullName evidence="2">TIR domain-containing protein</fullName>
    </submittedName>
</protein>
<evidence type="ECO:0000259" key="1">
    <source>
        <dbReference type="Pfam" id="PF13676"/>
    </source>
</evidence>
<dbReference type="SUPFAM" id="SSF48452">
    <property type="entry name" value="TPR-like"/>
    <property type="match status" value="2"/>
</dbReference>
<organism evidence="2 3">
    <name type="scientific">Sphingomonas sabuli</name>
    <dbReference type="NCBI Taxonomy" id="2764186"/>
    <lineage>
        <taxon>Bacteria</taxon>
        <taxon>Pseudomonadati</taxon>
        <taxon>Pseudomonadota</taxon>
        <taxon>Alphaproteobacteria</taxon>
        <taxon>Sphingomonadales</taxon>
        <taxon>Sphingomonadaceae</taxon>
        <taxon>Sphingomonas</taxon>
    </lineage>
</organism>
<evidence type="ECO:0000313" key="2">
    <source>
        <dbReference type="EMBL" id="QNM83478.1"/>
    </source>
</evidence>
<dbReference type="RefSeq" id="WP_187480433.1">
    <property type="nucleotide sequence ID" value="NZ_CP060697.1"/>
</dbReference>
<dbReference type="InterPro" id="IPR011990">
    <property type="entry name" value="TPR-like_helical_dom_sf"/>
</dbReference>
<dbReference type="KEGG" id="ssau:H8M03_03850"/>
<dbReference type="EMBL" id="CP060697">
    <property type="protein sequence ID" value="QNM83478.1"/>
    <property type="molecule type" value="Genomic_DNA"/>
</dbReference>
<dbReference type="InterPro" id="IPR000157">
    <property type="entry name" value="TIR_dom"/>
</dbReference>
<dbReference type="GO" id="GO:0007165">
    <property type="term" value="P:signal transduction"/>
    <property type="evidence" value="ECO:0007669"/>
    <property type="project" value="InterPro"/>
</dbReference>
<dbReference type="Pfam" id="PF13181">
    <property type="entry name" value="TPR_8"/>
    <property type="match status" value="1"/>
</dbReference>
<dbReference type="SUPFAM" id="SSF52200">
    <property type="entry name" value="Toll/Interleukin receptor TIR domain"/>
    <property type="match status" value="1"/>
</dbReference>
<evidence type="ECO:0000313" key="3">
    <source>
        <dbReference type="Proteomes" id="UP000515861"/>
    </source>
</evidence>
<dbReference type="Gene3D" id="1.25.40.10">
    <property type="entry name" value="Tetratricopeptide repeat domain"/>
    <property type="match status" value="2"/>
</dbReference>